<evidence type="ECO:0000259" key="1">
    <source>
        <dbReference type="Pfam" id="PF05726"/>
    </source>
</evidence>
<evidence type="ECO:0000313" key="2">
    <source>
        <dbReference type="EMBL" id="MBP2029040.1"/>
    </source>
</evidence>
<accession>A0ABS4KNZ6</accession>
<reference evidence="2 3" key="1">
    <citation type="submission" date="2021-03" db="EMBL/GenBank/DDBJ databases">
        <title>Genomic Encyclopedia of Type Strains, Phase IV (KMG-IV): sequencing the most valuable type-strain genomes for metagenomic binning, comparative biology and taxonomic classification.</title>
        <authorList>
            <person name="Goeker M."/>
        </authorList>
    </citation>
    <scope>NUCLEOTIDE SEQUENCE [LARGE SCALE GENOMIC DNA]</scope>
    <source>
        <strain evidence="2 3">DSM 27512</strain>
    </source>
</reference>
<organism evidence="2 3">
    <name type="scientific">Acetoanaerobium pronyense</name>
    <dbReference type="NCBI Taxonomy" id="1482736"/>
    <lineage>
        <taxon>Bacteria</taxon>
        <taxon>Bacillati</taxon>
        <taxon>Bacillota</taxon>
        <taxon>Clostridia</taxon>
        <taxon>Peptostreptococcales</taxon>
        <taxon>Filifactoraceae</taxon>
        <taxon>Acetoanaerobium</taxon>
    </lineage>
</organism>
<dbReference type="Pfam" id="PF05726">
    <property type="entry name" value="Pirin_C"/>
    <property type="match status" value="1"/>
</dbReference>
<dbReference type="SUPFAM" id="SSF51182">
    <property type="entry name" value="RmlC-like cupins"/>
    <property type="match status" value="1"/>
</dbReference>
<dbReference type="InterPro" id="IPR011051">
    <property type="entry name" value="RmlC_Cupin_sf"/>
</dbReference>
<dbReference type="PIRSF" id="PIRSF006232">
    <property type="entry name" value="Pirin"/>
    <property type="match status" value="1"/>
</dbReference>
<feature type="domain" description="Pirin C-terminal" evidence="1">
    <location>
        <begin position="60"/>
        <end position="161"/>
    </location>
</feature>
<name>A0ABS4KNZ6_9FIRM</name>
<dbReference type="InterPro" id="IPR008778">
    <property type="entry name" value="Pirin_C_dom"/>
</dbReference>
<gene>
    <name evidence="2" type="ORF">J2Z35_002878</name>
</gene>
<proteinExistence type="predicted"/>
<dbReference type="InterPro" id="IPR012093">
    <property type="entry name" value="Pirin"/>
</dbReference>
<sequence>MVEPDYKMLWSEDIPVITLGDEHKVKITLVAGELYGEKAVSPTKDSWASNKDSNLSIQIIEMDAKASYAFPKTTKTMNRSIYHYHGNTALVENEELSRKEYMYLEADKDVTIKNPSNDKIKIFLLESEPINEPIIAYGPFVMTTKEEIKKAYDDYQRTQFGGWPFNEQEVSHDKNMGRFAEYPNGRVERP</sequence>
<protein>
    <submittedName>
        <fullName evidence="2">Redox-sensitive bicupin YhaK (Pirin superfamily)</fullName>
    </submittedName>
</protein>
<keyword evidence="3" id="KW-1185">Reference proteome</keyword>
<dbReference type="PANTHER" id="PTHR13903:SF8">
    <property type="entry name" value="PIRIN"/>
    <property type="match status" value="1"/>
</dbReference>
<dbReference type="Gene3D" id="2.60.120.10">
    <property type="entry name" value="Jelly Rolls"/>
    <property type="match status" value="2"/>
</dbReference>
<dbReference type="EMBL" id="JAGGLI010000062">
    <property type="protein sequence ID" value="MBP2029040.1"/>
    <property type="molecule type" value="Genomic_DNA"/>
</dbReference>
<dbReference type="RefSeq" id="WP_209662089.1">
    <property type="nucleotide sequence ID" value="NZ_JAGGLI010000062.1"/>
</dbReference>
<dbReference type="Proteomes" id="UP001314903">
    <property type="component" value="Unassembled WGS sequence"/>
</dbReference>
<evidence type="ECO:0000313" key="3">
    <source>
        <dbReference type="Proteomes" id="UP001314903"/>
    </source>
</evidence>
<comment type="caution">
    <text evidence="2">The sequence shown here is derived from an EMBL/GenBank/DDBJ whole genome shotgun (WGS) entry which is preliminary data.</text>
</comment>
<dbReference type="InterPro" id="IPR014710">
    <property type="entry name" value="RmlC-like_jellyroll"/>
</dbReference>
<dbReference type="PANTHER" id="PTHR13903">
    <property type="entry name" value="PIRIN-RELATED"/>
    <property type="match status" value="1"/>
</dbReference>